<dbReference type="RefSeq" id="WP_105356951.1">
    <property type="nucleotide sequence ID" value="NZ_PUIA01000064.1"/>
</dbReference>
<sequence>MNSSDHDRELDRQLREVALPTDLVARLKCIPEAAEIDAALDRELSAVEIPAGLAEQLHDIAASSTLVTRNVRERSAASRRPASRWIAAVWAVAASLLVVLGIGSLWQINTKSNVAKNDPVSVIPGPASPSETSLALDWLGPTGAEIEALARLPESSPLANRQSFSPVIITEASMPETQVVQTDAPRIKSLSEELPEDLLANTFLMRWQPLGANPMIDSTHKRPQLVLPPANTVSYFPESQAYDREFLLRESSHPFASPQHPSMRATNVPVMGSQKSFENCFFSENPLSPELLENARTEEWLAATGKFYVPAQPHQIELRTAAGPAVFAGAGTQLLEIGIVAGAVDPEDRAPVHLTIAVTPPESKQHAQQTWLPLKIALREMIEQLRPHDSVTLVVMSDIPYVLIDDATSEHRDEWFAALDQIHVGSPSNLAEGIRFAAATSLTKAGFGDMRRSLMVLSDRFPALDASTNEQLRPLIENASQQGITFSWVQLEDDNFASLVPAPPAFQGMGDWVVTNSLQRLGRLLNQQIHGISTLVGTNPNVRVNWNEKSVAQYRLIGYQPMGGHFVSTSETRELHALESGTLLFELILPEDGPNDIATIELTWNDPQGKKHKSEQKVSRLQFASSWQASSLSLQVAQLTQQSLALHQNTYFSRRRGNTIDELDNWTSSLNPAIGQHASYPRLEVLLPTLLD</sequence>
<organism evidence="2 3">
    <name type="scientific">Blastopirellula marina</name>
    <dbReference type="NCBI Taxonomy" id="124"/>
    <lineage>
        <taxon>Bacteria</taxon>
        <taxon>Pseudomonadati</taxon>
        <taxon>Planctomycetota</taxon>
        <taxon>Planctomycetia</taxon>
        <taxon>Pirellulales</taxon>
        <taxon>Pirellulaceae</taxon>
        <taxon>Blastopirellula</taxon>
    </lineage>
</organism>
<name>A0A2S8F3K5_9BACT</name>
<dbReference type="Gene3D" id="3.40.50.410">
    <property type="entry name" value="von Willebrand factor, type A domain"/>
    <property type="match status" value="1"/>
</dbReference>
<evidence type="ECO:0000313" key="2">
    <source>
        <dbReference type="EMBL" id="PQO26731.1"/>
    </source>
</evidence>
<protein>
    <submittedName>
        <fullName evidence="2">Uncharacterized protein</fullName>
    </submittedName>
</protein>
<feature type="transmembrane region" description="Helical" evidence="1">
    <location>
        <begin position="85"/>
        <end position="106"/>
    </location>
</feature>
<dbReference type="InterPro" id="IPR036465">
    <property type="entry name" value="vWFA_dom_sf"/>
</dbReference>
<comment type="caution">
    <text evidence="2">The sequence shown here is derived from an EMBL/GenBank/DDBJ whole genome shotgun (WGS) entry which is preliminary data.</text>
</comment>
<dbReference type="OrthoDB" id="290391at2"/>
<proteinExistence type="predicted"/>
<evidence type="ECO:0000256" key="1">
    <source>
        <dbReference type="SAM" id="Phobius"/>
    </source>
</evidence>
<dbReference type="EMBL" id="PUIA01000064">
    <property type="protein sequence ID" value="PQO26731.1"/>
    <property type="molecule type" value="Genomic_DNA"/>
</dbReference>
<dbReference type="SUPFAM" id="SSF53300">
    <property type="entry name" value="vWA-like"/>
    <property type="match status" value="1"/>
</dbReference>
<dbReference type="Proteomes" id="UP000240009">
    <property type="component" value="Unassembled WGS sequence"/>
</dbReference>
<evidence type="ECO:0000313" key="3">
    <source>
        <dbReference type="Proteomes" id="UP000240009"/>
    </source>
</evidence>
<keyword evidence="1" id="KW-1133">Transmembrane helix</keyword>
<accession>A0A2S8F3K5</accession>
<keyword evidence="1" id="KW-0812">Transmembrane</keyword>
<keyword evidence="1" id="KW-0472">Membrane</keyword>
<reference evidence="2 3" key="1">
    <citation type="submission" date="2018-02" db="EMBL/GenBank/DDBJ databases">
        <title>Comparative genomes isolates from brazilian mangrove.</title>
        <authorList>
            <person name="Araujo J.E."/>
            <person name="Taketani R.G."/>
            <person name="Silva M.C.P."/>
            <person name="Loureco M.V."/>
            <person name="Andreote F.D."/>
        </authorList>
    </citation>
    <scope>NUCLEOTIDE SEQUENCE [LARGE SCALE GENOMIC DNA]</scope>
    <source>
        <strain evidence="2 3">HEX-2 MGV</strain>
    </source>
</reference>
<dbReference type="AlphaFoldDB" id="A0A2S8F3K5"/>
<gene>
    <name evidence="2" type="ORF">C5Y96_19805</name>
</gene>